<dbReference type="SMART" id="SM00256">
    <property type="entry name" value="FBOX"/>
    <property type="match status" value="1"/>
</dbReference>
<dbReference type="InterPro" id="IPR001810">
    <property type="entry name" value="F-box_dom"/>
</dbReference>
<dbReference type="SUPFAM" id="SSF52047">
    <property type="entry name" value="RNI-like"/>
    <property type="match status" value="1"/>
</dbReference>
<name>A0A8H8NP69_9AGAM</name>
<feature type="domain" description="F-box" evidence="1">
    <location>
        <begin position="6"/>
        <end position="46"/>
    </location>
</feature>
<reference evidence="2" key="1">
    <citation type="submission" date="2020-05" db="EMBL/GenBank/DDBJ databases">
        <title>Evolutionary and genomic comparisons of hybrid uninucleate and nonhybrid Rhizoctonia fungi.</title>
        <authorList>
            <person name="Li C."/>
            <person name="Chen X."/>
        </authorList>
    </citation>
    <scope>NUCLEOTIDE SEQUENCE</scope>
    <source>
        <strain evidence="2">AG-1 IA</strain>
    </source>
</reference>
<dbReference type="RefSeq" id="XP_043177012.1">
    <property type="nucleotide sequence ID" value="XM_043324593.1"/>
</dbReference>
<evidence type="ECO:0000259" key="1">
    <source>
        <dbReference type="SMART" id="SM00256"/>
    </source>
</evidence>
<dbReference type="Proteomes" id="UP000650533">
    <property type="component" value="Chromosome 2"/>
</dbReference>
<dbReference type="EMBL" id="CP059659">
    <property type="protein sequence ID" value="QRW16775.1"/>
    <property type="molecule type" value="Genomic_DNA"/>
</dbReference>
<dbReference type="InterPro" id="IPR032675">
    <property type="entry name" value="LRR_dom_sf"/>
</dbReference>
<dbReference type="AlphaFoldDB" id="A0A8H8NP69"/>
<sequence>MRRIELPHEVICMILALVPLESKKACSLASKKWRTLVLPLLFREINLYSSIRLRMHVPETPVMDNFIQTFCHMHEEAGAVGKPNRLDFRRCVRQLHVDCRMTSDQFEEFSCAVLRLQNLEHLHWDISKFSSYVRSDYLLELLQKIPKLGSLSLTLAKSDIILRNRTKVVALTSLRELEIDLCMYQWTGTSSTSRGSPRRATRKTISIVRNDDLLSPLYGLVEIIRNARNVELLSLSLHENGEILEEDNWESGALFLALRSDRFPNLGTLLINSSRLWPHDSPLYKLIRNQVRLEKLVVSPRKYNGSRWEDADRLPSTFTPNFIEELMPSVRYFGGPLFMTQPLLKSSLSKQLEILELTYPKYEDLDTVSKLFPKTGNSTAHVPVLPRLRALGVFGTIDKSDLTSVINVRALCKLAHHMPMLEELVICDLYLNSKRVEELFQLLDQLPRLRRLAVFTTSSDGFSLLHERARASFSRLEVVNSSQLISVLS</sequence>
<proteinExistence type="predicted"/>
<evidence type="ECO:0000313" key="2">
    <source>
        <dbReference type="EMBL" id="QRW16775.1"/>
    </source>
</evidence>
<protein>
    <submittedName>
        <fullName evidence="2">F-box-like protein</fullName>
    </submittedName>
</protein>
<dbReference type="KEGG" id="rsx:RhiXN_04777"/>
<accession>A0A8H8NP69</accession>
<dbReference type="GeneID" id="67027056"/>
<dbReference type="InterPro" id="IPR036047">
    <property type="entry name" value="F-box-like_dom_sf"/>
</dbReference>
<dbReference type="Gene3D" id="3.80.10.10">
    <property type="entry name" value="Ribonuclease Inhibitor"/>
    <property type="match status" value="1"/>
</dbReference>
<gene>
    <name evidence="2" type="ORF">RhiXN_04777</name>
</gene>
<organism evidence="2 3">
    <name type="scientific">Rhizoctonia solani</name>
    <dbReference type="NCBI Taxonomy" id="456999"/>
    <lineage>
        <taxon>Eukaryota</taxon>
        <taxon>Fungi</taxon>
        <taxon>Dikarya</taxon>
        <taxon>Basidiomycota</taxon>
        <taxon>Agaricomycotina</taxon>
        <taxon>Agaricomycetes</taxon>
        <taxon>Cantharellales</taxon>
        <taxon>Ceratobasidiaceae</taxon>
        <taxon>Rhizoctonia</taxon>
    </lineage>
</organism>
<dbReference type="Pfam" id="PF00646">
    <property type="entry name" value="F-box"/>
    <property type="match status" value="1"/>
</dbReference>
<dbReference type="SUPFAM" id="SSF81383">
    <property type="entry name" value="F-box domain"/>
    <property type="match status" value="1"/>
</dbReference>
<evidence type="ECO:0000313" key="3">
    <source>
        <dbReference type="Proteomes" id="UP000650533"/>
    </source>
</evidence>